<dbReference type="OMA" id="PAIMMEE"/>
<evidence type="ECO:0000313" key="9">
    <source>
        <dbReference type="Proteomes" id="UP000008141"/>
    </source>
</evidence>
<feature type="compositionally biased region" description="Basic and acidic residues" evidence="7">
    <location>
        <begin position="728"/>
        <end position="738"/>
    </location>
</feature>
<dbReference type="STRING" id="554065.E1Z913"/>
<keyword evidence="9" id="KW-1185">Reference proteome</keyword>
<feature type="region of interest" description="Disordered" evidence="7">
    <location>
        <begin position="357"/>
        <end position="533"/>
    </location>
</feature>
<feature type="region of interest" description="Disordered" evidence="7">
    <location>
        <begin position="65"/>
        <end position="114"/>
    </location>
</feature>
<dbReference type="AlphaFoldDB" id="E1Z913"/>
<dbReference type="GO" id="GO:0034457">
    <property type="term" value="C:Mpp10 complex"/>
    <property type="evidence" value="ECO:0007669"/>
    <property type="project" value="InterPro"/>
</dbReference>
<dbReference type="OrthoDB" id="445326at2759"/>
<dbReference type="GO" id="GO:0005732">
    <property type="term" value="C:sno(s)RNA-containing ribonucleoprotein complex"/>
    <property type="evidence" value="ECO:0007669"/>
    <property type="project" value="InterPro"/>
</dbReference>
<dbReference type="EMBL" id="GL433839">
    <property type="protein sequence ID" value="EFN57436.1"/>
    <property type="molecule type" value="Genomic_DNA"/>
</dbReference>
<keyword evidence="4" id="KW-0539">Nucleus</keyword>
<comment type="subcellular location">
    <subcellularLocation>
        <location evidence="1">Nucleus</location>
        <location evidence="1">Nucleolus</location>
    </subcellularLocation>
</comment>
<evidence type="ECO:0000256" key="1">
    <source>
        <dbReference type="ARBA" id="ARBA00004604"/>
    </source>
</evidence>
<keyword evidence="5" id="KW-0687">Ribonucleoprotein</keyword>
<evidence type="ECO:0000313" key="8">
    <source>
        <dbReference type="EMBL" id="EFN57436.1"/>
    </source>
</evidence>
<feature type="region of interest" description="Disordered" evidence="7">
    <location>
        <begin position="247"/>
        <end position="277"/>
    </location>
</feature>
<dbReference type="Pfam" id="PF04006">
    <property type="entry name" value="Mpp10"/>
    <property type="match status" value="1"/>
</dbReference>
<dbReference type="eggNOG" id="KOG2600">
    <property type="taxonomic scope" value="Eukaryota"/>
</dbReference>
<feature type="region of interest" description="Disordered" evidence="7">
    <location>
        <begin position="720"/>
        <end position="805"/>
    </location>
</feature>
<dbReference type="GO" id="GO:0006364">
    <property type="term" value="P:rRNA processing"/>
    <property type="evidence" value="ECO:0007669"/>
    <property type="project" value="UniProtKB-KW"/>
</dbReference>
<dbReference type="RefSeq" id="XP_005849538.1">
    <property type="nucleotide sequence ID" value="XM_005849476.1"/>
</dbReference>
<evidence type="ECO:0000256" key="2">
    <source>
        <dbReference type="ARBA" id="ARBA00022517"/>
    </source>
</evidence>
<organism evidence="9">
    <name type="scientific">Chlorella variabilis</name>
    <name type="common">Green alga</name>
    <dbReference type="NCBI Taxonomy" id="554065"/>
    <lineage>
        <taxon>Eukaryota</taxon>
        <taxon>Viridiplantae</taxon>
        <taxon>Chlorophyta</taxon>
        <taxon>core chlorophytes</taxon>
        <taxon>Trebouxiophyceae</taxon>
        <taxon>Chlorellales</taxon>
        <taxon>Chlorellaceae</taxon>
        <taxon>Chlorella clade</taxon>
        <taxon>Chlorella</taxon>
    </lineage>
</organism>
<evidence type="ECO:0000256" key="3">
    <source>
        <dbReference type="ARBA" id="ARBA00022552"/>
    </source>
</evidence>
<protein>
    <submittedName>
        <fullName evidence="8">Uncharacterized protein</fullName>
    </submittedName>
</protein>
<feature type="compositionally biased region" description="Acidic residues" evidence="7">
    <location>
        <begin position="428"/>
        <end position="469"/>
    </location>
</feature>
<dbReference type="PANTHER" id="PTHR17039">
    <property type="entry name" value="U3 SMALL NUCLEOLAR RIBONUCLEOPROTEIN PROTEIN MPP10"/>
    <property type="match status" value="1"/>
</dbReference>
<feature type="compositionally biased region" description="Basic residues" evidence="7">
    <location>
        <begin position="739"/>
        <end position="753"/>
    </location>
</feature>
<dbReference type="GO" id="GO:0032040">
    <property type="term" value="C:small-subunit processome"/>
    <property type="evidence" value="ECO:0007669"/>
    <property type="project" value="TreeGrafter"/>
</dbReference>
<dbReference type="Proteomes" id="UP000008141">
    <property type="component" value="Unassembled WGS sequence"/>
</dbReference>
<feature type="compositionally biased region" description="Acidic residues" evidence="7">
    <location>
        <begin position="261"/>
        <end position="277"/>
    </location>
</feature>
<evidence type="ECO:0000256" key="5">
    <source>
        <dbReference type="ARBA" id="ARBA00023274"/>
    </source>
</evidence>
<evidence type="ECO:0000256" key="6">
    <source>
        <dbReference type="ARBA" id="ARBA00029455"/>
    </source>
</evidence>
<dbReference type="PANTHER" id="PTHR17039:SF0">
    <property type="entry name" value="U3 SMALL NUCLEOLAR RIBONUCLEOPROTEIN PROTEIN MPP10"/>
    <property type="match status" value="1"/>
</dbReference>
<dbReference type="KEGG" id="cvr:CHLNCDRAFT_142905"/>
<comment type="similarity">
    <text evidence="6">Belongs to the MPP10 family.</text>
</comment>
<proteinExistence type="inferred from homology"/>
<feature type="compositionally biased region" description="Basic residues" evidence="7">
    <location>
        <begin position="784"/>
        <end position="798"/>
    </location>
</feature>
<keyword evidence="3" id="KW-0698">rRNA processing</keyword>
<name>E1Z913_CHLVA</name>
<feature type="compositionally biased region" description="Acidic residues" evidence="7">
    <location>
        <begin position="509"/>
        <end position="518"/>
    </location>
</feature>
<sequence length="842" mass="90734">MLAVGTVIEVQLPEHVESEAPIQATVLSCSSTMVSVRLQEIGSEVVHRVSLKKIPFRIVSQPGGQQQQANAAAADVHQGQALGAGVGPPKPTRGAEQQQQQQQGEQDGMRDGTAADAFPRSTAAAIEAFAAAVESDPAAFLQPTAELAALAKAAAKALYEYQATLEGTLKSSNGAAASDSGHAAVLPELYVDGFDAEQIWLQLELAVPPALQLARKLLKKAGQQPQLVTPEMEEAIDELLDEKEAGCGDDVEEQEGNSSEDLSEGEEGSTSAEEDEYSDALLATDPAHLDYDALLAAGAAQHRNRQPRAGFDSEEEAGQLAGIKRKRATGVRSAAVTSVEDEHFKLDEMEAFVQQAEREAAGLDDGGEDVERAAGSDDEEAQLEALLDQAAPSGHDKKSKKARKKAACVRQGPMLVSAGGNHRHQDELLGDEDDERTPEEEERSSLDDEGFEDDLLSDDMLSGEEEDGTEQGRHGRANGTPRQFSEDEDEDGWEAATDAGVQQNRLDGSEQEDDEDGAELAPSAHARRQQRMQEKIRKLEAAAMGEKDWFMQGEVDAGHRPKNSALEVDLDFETTVKPPPQPTEEMTRTLDELIKARIAEGRFDDVVRVAAAPLETKRTTVELDDKKPQQGLGELYEQEYMQAATGFADDKDDEVRQAARAQFSALCAKLDALSHLHFTPRPVIEEVTVKVDVPAIMMEEAAPQFLSGASMRAPEEVFATEASGAPRAEAELSREDRKQRRAQRKRAGKKRRASKEEERTARIAVQGGTTTGRKSEAAEQAARKLGKSVSKKRARGGSKKSEFSRSAAVFAKIEQHKEGATAAAAAQATARSQAPAAAHLKL</sequence>
<accession>E1Z913</accession>
<feature type="compositionally biased region" description="Basic residues" evidence="7">
    <location>
        <begin position="397"/>
        <end position="407"/>
    </location>
</feature>
<reference evidence="8 9" key="1">
    <citation type="journal article" date="2010" name="Plant Cell">
        <title>The Chlorella variabilis NC64A genome reveals adaptation to photosymbiosis, coevolution with viruses, and cryptic sex.</title>
        <authorList>
            <person name="Blanc G."/>
            <person name="Duncan G."/>
            <person name="Agarkova I."/>
            <person name="Borodovsky M."/>
            <person name="Gurnon J."/>
            <person name="Kuo A."/>
            <person name="Lindquist E."/>
            <person name="Lucas S."/>
            <person name="Pangilinan J."/>
            <person name="Polle J."/>
            <person name="Salamov A."/>
            <person name="Terry A."/>
            <person name="Yamada T."/>
            <person name="Dunigan D.D."/>
            <person name="Grigoriev I.V."/>
            <person name="Claverie J.M."/>
            <person name="Van Etten J.L."/>
        </authorList>
    </citation>
    <scope>NUCLEOTIDE SEQUENCE [LARGE SCALE GENOMIC DNA]</scope>
    <source>
        <strain evidence="8 9">NC64A</strain>
    </source>
</reference>
<feature type="compositionally biased region" description="Low complexity" evidence="7">
    <location>
        <begin position="65"/>
        <end position="81"/>
    </location>
</feature>
<evidence type="ECO:0000256" key="7">
    <source>
        <dbReference type="SAM" id="MobiDB-lite"/>
    </source>
</evidence>
<dbReference type="InterPro" id="IPR012173">
    <property type="entry name" value="Mpp10"/>
</dbReference>
<keyword evidence="2" id="KW-0690">Ribosome biogenesis</keyword>
<dbReference type="InParanoid" id="E1Z913"/>
<dbReference type="GeneID" id="17356980"/>
<gene>
    <name evidence="8" type="ORF">CHLNCDRAFT_142905</name>
</gene>
<evidence type="ECO:0000256" key="4">
    <source>
        <dbReference type="ARBA" id="ARBA00023242"/>
    </source>
</evidence>